<comment type="caution">
    <text evidence="2">Lacks conserved residue(s) required for the propagation of feature annotation.</text>
</comment>
<gene>
    <name evidence="4" type="ORF">SAMN05444682_103394</name>
</gene>
<dbReference type="InterPro" id="IPR012340">
    <property type="entry name" value="NA-bd_OB-fold"/>
</dbReference>
<dbReference type="InterPro" id="IPR000424">
    <property type="entry name" value="Primosome_PriB/ssb"/>
</dbReference>
<evidence type="ECO:0000313" key="4">
    <source>
        <dbReference type="EMBL" id="SFI35989.1"/>
    </source>
</evidence>
<dbReference type="HAMAP" id="MF_00984">
    <property type="entry name" value="SSB"/>
    <property type="match status" value="1"/>
</dbReference>
<dbReference type="RefSeq" id="WP_090626276.1">
    <property type="nucleotide sequence ID" value="NZ_FOQO01000003.1"/>
</dbReference>
<dbReference type="AlphaFoldDB" id="A0A1I3HK46"/>
<evidence type="ECO:0000256" key="3">
    <source>
        <dbReference type="PIRNR" id="PIRNR002070"/>
    </source>
</evidence>
<dbReference type="NCBIfam" id="TIGR00621">
    <property type="entry name" value="ssb"/>
    <property type="match status" value="1"/>
</dbReference>
<dbReference type="OrthoDB" id="9809878at2"/>
<dbReference type="PANTHER" id="PTHR10302">
    <property type="entry name" value="SINGLE-STRANDED DNA-BINDING PROTEIN"/>
    <property type="match status" value="1"/>
</dbReference>
<sequence>MNTLKNSVRLTGFLGNDPEVKTFSNDGTLARVSIATNERYRNGQGEWVTDTQWHSLVFWGKQALFAQKSLSKGSEIAVEGKLVNRQYVDKDGVTRYVTEVNVNEILQFNRKPE</sequence>
<keyword evidence="1 2" id="KW-0238">DNA-binding</keyword>
<protein>
    <recommendedName>
        <fullName evidence="2 3">Single-stranded DNA-binding protein</fullName>
        <shortName evidence="2">SSB</shortName>
    </recommendedName>
</protein>
<dbReference type="Pfam" id="PF00436">
    <property type="entry name" value="SSB"/>
    <property type="match status" value="1"/>
</dbReference>
<dbReference type="PIRSF" id="PIRSF002070">
    <property type="entry name" value="SSB"/>
    <property type="match status" value="1"/>
</dbReference>
<evidence type="ECO:0000256" key="1">
    <source>
        <dbReference type="ARBA" id="ARBA00023125"/>
    </source>
</evidence>
<accession>A0A1I3HK46</accession>
<dbReference type="STRING" id="1477437.SAMN05444682_103394"/>
<dbReference type="GO" id="GO:0003697">
    <property type="term" value="F:single-stranded DNA binding"/>
    <property type="evidence" value="ECO:0007669"/>
    <property type="project" value="UniProtKB-UniRule"/>
</dbReference>
<dbReference type="PROSITE" id="PS50935">
    <property type="entry name" value="SSB"/>
    <property type="match status" value="1"/>
</dbReference>
<proteinExistence type="inferred from homology"/>
<evidence type="ECO:0000256" key="2">
    <source>
        <dbReference type="HAMAP-Rule" id="MF_00984"/>
    </source>
</evidence>
<dbReference type="Gene3D" id="2.40.50.140">
    <property type="entry name" value="Nucleic acid-binding proteins"/>
    <property type="match status" value="1"/>
</dbReference>
<dbReference type="EMBL" id="FOQO01000003">
    <property type="protein sequence ID" value="SFI35989.1"/>
    <property type="molecule type" value="Genomic_DNA"/>
</dbReference>
<dbReference type="GO" id="GO:0006260">
    <property type="term" value="P:DNA replication"/>
    <property type="evidence" value="ECO:0007669"/>
    <property type="project" value="InterPro"/>
</dbReference>
<comment type="subunit">
    <text evidence="2">Homotetramer.</text>
</comment>
<reference evidence="4 5" key="1">
    <citation type="submission" date="2016-10" db="EMBL/GenBank/DDBJ databases">
        <authorList>
            <person name="de Groot N.N."/>
        </authorList>
    </citation>
    <scope>NUCLEOTIDE SEQUENCE [LARGE SCALE GENOMIC DNA]</scope>
    <source>
        <strain evidence="4 5">RK1</strain>
    </source>
</reference>
<dbReference type="GO" id="GO:0009295">
    <property type="term" value="C:nucleoid"/>
    <property type="evidence" value="ECO:0007669"/>
    <property type="project" value="TreeGrafter"/>
</dbReference>
<dbReference type="SUPFAM" id="SSF50249">
    <property type="entry name" value="Nucleic acid-binding proteins"/>
    <property type="match status" value="1"/>
</dbReference>
<keyword evidence="5" id="KW-1185">Reference proteome</keyword>
<organism evidence="4 5">
    <name type="scientific">Parapedobacter indicus</name>
    <dbReference type="NCBI Taxonomy" id="1477437"/>
    <lineage>
        <taxon>Bacteria</taxon>
        <taxon>Pseudomonadati</taxon>
        <taxon>Bacteroidota</taxon>
        <taxon>Sphingobacteriia</taxon>
        <taxon>Sphingobacteriales</taxon>
        <taxon>Sphingobacteriaceae</taxon>
        <taxon>Parapedobacter</taxon>
    </lineage>
</organism>
<evidence type="ECO:0000313" key="5">
    <source>
        <dbReference type="Proteomes" id="UP000198670"/>
    </source>
</evidence>
<dbReference type="CDD" id="cd04496">
    <property type="entry name" value="SSB_OBF"/>
    <property type="match status" value="1"/>
</dbReference>
<dbReference type="PANTHER" id="PTHR10302:SF0">
    <property type="entry name" value="SINGLE-STRANDED DNA-BINDING PROTEIN, MITOCHONDRIAL"/>
    <property type="match status" value="1"/>
</dbReference>
<dbReference type="Proteomes" id="UP000198670">
    <property type="component" value="Unassembled WGS sequence"/>
</dbReference>
<dbReference type="InterPro" id="IPR011344">
    <property type="entry name" value="ssDNA-bd"/>
</dbReference>
<name>A0A1I3HK46_9SPHI</name>